<reference evidence="5 6" key="1">
    <citation type="journal article" date="2018" name="PLoS Genet.">
        <title>Population sequencing reveals clonal diversity and ancestral inbreeding in the grapevine cultivar Chardonnay.</title>
        <authorList>
            <person name="Roach M.J."/>
            <person name="Johnson D.L."/>
            <person name="Bohlmann J."/>
            <person name="van Vuuren H.J."/>
            <person name="Jones S.J."/>
            <person name="Pretorius I.S."/>
            <person name="Schmidt S.A."/>
            <person name="Borneman A.R."/>
        </authorList>
    </citation>
    <scope>NUCLEOTIDE SEQUENCE [LARGE SCALE GENOMIC DNA]</scope>
    <source>
        <strain evidence="6">cv. Chardonnay</strain>
        <tissue evidence="5">Leaf</tissue>
    </source>
</reference>
<accession>A0A438KKP8</accession>
<evidence type="ECO:0000256" key="2">
    <source>
        <dbReference type="ARBA" id="ARBA00022723"/>
    </source>
</evidence>
<dbReference type="Proteomes" id="UP000288805">
    <property type="component" value="Unassembled WGS sequence"/>
</dbReference>
<keyword evidence="4" id="KW-0460">Magnesium</keyword>
<proteinExistence type="inferred from homology"/>
<dbReference type="EMBL" id="QGNW01000004">
    <property type="protein sequence ID" value="RVX21773.1"/>
    <property type="molecule type" value="Genomic_DNA"/>
</dbReference>
<comment type="caution">
    <text evidence="5">The sequence shown here is derived from an EMBL/GenBank/DDBJ whole genome shotgun (WGS) entry which is preliminary data.</text>
</comment>
<dbReference type="InterPro" id="IPR023214">
    <property type="entry name" value="HAD_sf"/>
</dbReference>
<evidence type="ECO:0000256" key="3">
    <source>
        <dbReference type="ARBA" id="ARBA00022801"/>
    </source>
</evidence>
<gene>
    <name evidence="5" type="primary">nt5c2_1</name>
    <name evidence="5" type="ORF">CK203_001631</name>
</gene>
<dbReference type="Pfam" id="PF05761">
    <property type="entry name" value="5_nucleotid"/>
    <property type="match status" value="1"/>
</dbReference>
<comment type="similarity">
    <text evidence="1">Belongs to the 5'(3')-deoxyribonucleotidase family.</text>
</comment>
<dbReference type="InterPro" id="IPR008380">
    <property type="entry name" value="HAD-SF_hydro_IG_5-nucl"/>
</dbReference>
<dbReference type="PANTHER" id="PTHR12103:SF22">
    <property type="entry name" value="HAD-SUPERFAMILY HYDROLASE, SUBFAMILY IG, 5'-NUCLEOTIDASE"/>
    <property type="match status" value="1"/>
</dbReference>
<dbReference type="PANTHER" id="PTHR12103">
    <property type="entry name" value="5'-NUCLEOTIDASE DOMAIN-CONTAINING"/>
    <property type="match status" value="1"/>
</dbReference>
<dbReference type="NCBIfam" id="TIGR02244">
    <property type="entry name" value="HAD-IG-Ncltidse"/>
    <property type="match status" value="1"/>
</dbReference>
<dbReference type="GO" id="GO:0016787">
    <property type="term" value="F:hydrolase activity"/>
    <property type="evidence" value="ECO:0007669"/>
    <property type="project" value="UniProtKB-KW"/>
</dbReference>
<name>A0A438KKP8_VITVI</name>
<sequence length="309" mass="35536">MGPFSSRYSPRGIFCSRTLNLRSISAIGYDMDYTLMHYNVMVMFMPLVQAWEGRAYEYCMDNLRNMGFPVDGLAFDPNLVIRGLVIDKEKGNLVKPDRFGYVKRAMHGTTMLSTRAVTEMYGRELVDLRNESRWVFLNTLFSVSEAVAFMQVGFYTIKHISVLLAVGKALFKAHVEGQLKHEIMSKPELFVEPDPEMPLALLDQKEAGKKLLLITNSDYHYTDKMMQHSFNKFLPNDMGWRDLFDMVTRPQLILFTVIVSARKPEFFQMSHPLYEVVTDEGLMRPCFKACTGDLSSLHLVLPKLLHFIS</sequence>
<evidence type="ECO:0000313" key="5">
    <source>
        <dbReference type="EMBL" id="RVX21773.1"/>
    </source>
</evidence>
<dbReference type="SUPFAM" id="SSF56784">
    <property type="entry name" value="HAD-like"/>
    <property type="match status" value="1"/>
</dbReference>
<dbReference type="Gene3D" id="3.40.50.1000">
    <property type="entry name" value="HAD superfamily/HAD-like"/>
    <property type="match status" value="1"/>
</dbReference>
<keyword evidence="2" id="KW-0479">Metal-binding</keyword>
<organism evidence="5 6">
    <name type="scientific">Vitis vinifera</name>
    <name type="common">Grape</name>
    <dbReference type="NCBI Taxonomy" id="29760"/>
    <lineage>
        <taxon>Eukaryota</taxon>
        <taxon>Viridiplantae</taxon>
        <taxon>Streptophyta</taxon>
        <taxon>Embryophyta</taxon>
        <taxon>Tracheophyta</taxon>
        <taxon>Spermatophyta</taxon>
        <taxon>Magnoliopsida</taxon>
        <taxon>eudicotyledons</taxon>
        <taxon>Gunneridae</taxon>
        <taxon>Pentapetalae</taxon>
        <taxon>rosids</taxon>
        <taxon>Vitales</taxon>
        <taxon>Vitaceae</taxon>
        <taxon>Viteae</taxon>
        <taxon>Vitis</taxon>
    </lineage>
</organism>
<evidence type="ECO:0000256" key="1">
    <source>
        <dbReference type="ARBA" id="ARBA00009589"/>
    </source>
</evidence>
<dbReference type="AlphaFoldDB" id="A0A438KKP8"/>
<evidence type="ECO:0000256" key="4">
    <source>
        <dbReference type="ARBA" id="ARBA00022842"/>
    </source>
</evidence>
<keyword evidence="3" id="KW-0378">Hydrolase</keyword>
<protein>
    <submittedName>
        <fullName evidence="5">Cytosolic purine 5'-nucleotidase</fullName>
    </submittedName>
</protein>
<dbReference type="GO" id="GO:0046872">
    <property type="term" value="F:metal ion binding"/>
    <property type="evidence" value="ECO:0007669"/>
    <property type="project" value="UniProtKB-KW"/>
</dbReference>
<evidence type="ECO:0000313" key="6">
    <source>
        <dbReference type="Proteomes" id="UP000288805"/>
    </source>
</evidence>
<dbReference type="InterPro" id="IPR036412">
    <property type="entry name" value="HAD-like_sf"/>
</dbReference>